<keyword evidence="1" id="KW-0472">Membrane</keyword>
<evidence type="ECO:0000313" key="3">
    <source>
        <dbReference type="Proteomes" id="UP000636960"/>
    </source>
</evidence>
<keyword evidence="1" id="KW-0812">Transmembrane</keyword>
<organism evidence="2 3">
    <name type="scientific">Paractinoplanes rishiriensis</name>
    <dbReference type="NCBI Taxonomy" id="1050105"/>
    <lineage>
        <taxon>Bacteria</taxon>
        <taxon>Bacillati</taxon>
        <taxon>Actinomycetota</taxon>
        <taxon>Actinomycetes</taxon>
        <taxon>Micromonosporales</taxon>
        <taxon>Micromonosporaceae</taxon>
        <taxon>Paractinoplanes</taxon>
    </lineage>
</organism>
<feature type="transmembrane region" description="Helical" evidence="1">
    <location>
        <begin position="12"/>
        <end position="36"/>
    </location>
</feature>
<evidence type="ECO:0000313" key="2">
    <source>
        <dbReference type="EMBL" id="GIF01183.1"/>
    </source>
</evidence>
<comment type="caution">
    <text evidence="2">The sequence shown here is derived from an EMBL/GenBank/DDBJ whole genome shotgun (WGS) entry which is preliminary data.</text>
</comment>
<dbReference type="EMBL" id="BOMV01000100">
    <property type="protein sequence ID" value="GIF01183.1"/>
    <property type="molecule type" value="Genomic_DNA"/>
</dbReference>
<protein>
    <submittedName>
        <fullName evidence="2">Uncharacterized protein</fullName>
    </submittedName>
</protein>
<keyword evidence="1" id="KW-1133">Transmembrane helix</keyword>
<dbReference type="AlphaFoldDB" id="A0A919N2P3"/>
<name>A0A919N2P3_9ACTN</name>
<evidence type="ECO:0000256" key="1">
    <source>
        <dbReference type="SAM" id="Phobius"/>
    </source>
</evidence>
<dbReference type="Proteomes" id="UP000636960">
    <property type="component" value="Unassembled WGS sequence"/>
</dbReference>
<accession>A0A919N2P3</accession>
<gene>
    <name evidence="2" type="ORF">Ari01nite_86470</name>
</gene>
<proteinExistence type="predicted"/>
<keyword evidence="3" id="KW-1185">Reference proteome</keyword>
<reference evidence="2" key="1">
    <citation type="submission" date="2021-01" db="EMBL/GenBank/DDBJ databases">
        <title>Whole genome shotgun sequence of Actinoplanes rishiriensis NBRC 108556.</title>
        <authorList>
            <person name="Komaki H."/>
            <person name="Tamura T."/>
        </authorList>
    </citation>
    <scope>NUCLEOTIDE SEQUENCE</scope>
    <source>
        <strain evidence="2">NBRC 108556</strain>
    </source>
</reference>
<sequence length="40" mass="4533">MNRRTLPAELRAGRVATGLVVAAIVFFTTFAAYYLWQQVM</sequence>
<dbReference type="RefSeq" id="WP_275410930.1">
    <property type="nucleotide sequence ID" value="NZ_BOMV01000100.1"/>
</dbReference>